<dbReference type="Gene3D" id="3.30.70.330">
    <property type="match status" value="2"/>
</dbReference>
<feature type="region of interest" description="Disordered" evidence="4">
    <location>
        <begin position="350"/>
        <end position="460"/>
    </location>
</feature>
<dbReference type="InterPro" id="IPR000504">
    <property type="entry name" value="RRM_dom"/>
</dbReference>
<evidence type="ECO:0000313" key="7">
    <source>
        <dbReference type="Proteomes" id="UP000075901"/>
    </source>
</evidence>
<accession>A0A182SZA4</accession>
<dbReference type="SMART" id="SM00360">
    <property type="entry name" value="RRM"/>
    <property type="match status" value="2"/>
</dbReference>
<dbReference type="PANTHER" id="PTHR24012">
    <property type="entry name" value="RNA BINDING PROTEIN"/>
    <property type="match status" value="1"/>
</dbReference>
<protein>
    <recommendedName>
        <fullName evidence="5">RRM domain-containing protein</fullName>
    </recommendedName>
</protein>
<dbReference type="InterPro" id="IPR012677">
    <property type="entry name" value="Nucleotide-bd_a/b_plait_sf"/>
</dbReference>
<name>A0A182SZA4_9DIPT</name>
<feature type="compositionally biased region" description="Low complexity" evidence="4">
    <location>
        <begin position="373"/>
        <end position="392"/>
    </location>
</feature>
<evidence type="ECO:0000259" key="5">
    <source>
        <dbReference type="PROSITE" id="PS50102"/>
    </source>
</evidence>
<keyword evidence="7" id="KW-1185">Reference proteome</keyword>
<dbReference type="SUPFAM" id="SSF54928">
    <property type="entry name" value="RNA-binding domain, RBD"/>
    <property type="match status" value="2"/>
</dbReference>
<dbReference type="Pfam" id="PF00076">
    <property type="entry name" value="RRM_1"/>
    <property type="match status" value="1"/>
</dbReference>
<feature type="compositionally biased region" description="Polar residues" evidence="4">
    <location>
        <begin position="395"/>
        <end position="405"/>
    </location>
</feature>
<feature type="domain" description="RRM" evidence="5">
    <location>
        <begin position="83"/>
        <end position="166"/>
    </location>
</feature>
<feature type="domain" description="RRM" evidence="5">
    <location>
        <begin position="196"/>
        <end position="283"/>
    </location>
</feature>
<dbReference type="PROSITE" id="PS50102">
    <property type="entry name" value="RRM"/>
    <property type="match status" value="2"/>
</dbReference>
<evidence type="ECO:0000256" key="1">
    <source>
        <dbReference type="ARBA" id="ARBA00022737"/>
    </source>
</evidence>
<sequence>MNLSTSAGGEKADSVPARKRQLRQTVLGMLKKVDIKNKGLKRFFYFTYEAEPASAKQECVKKLYFSNGEICEGDEYFLQHMKKSVFVSNIPGGTKKSEIYQLFQRFGMVLSIELRTRGGRTIMGRQTQYPFETGPYLCSTIEFDTPDSAKNACDVKTESTYVAKPIVNPSLLGMYCCEKMGWILSNAYKPSEGTENCVYVENVPISTTRQELWQHFKTFGPIRSIRMEFPDGTLVLTDAEYAQLRSVSCHIRFRRRAEARAAAKALNRSTFKERHISVQMAYQKYCNPDELSNNALRIFFQPFGDVVSLDQIPHQRAGYVCFKPPIPVDMIKRANLQTFRNRRITIEKLDLPGTPKDGKPVKAVGNGKNAREGTNAGNGSSSSSSNNNREGTGTAGETTSNNSAALQLKLGRKIARKGLPVGRKPLAKKVAGGGDLTKGESGKAGSKAASENAKENRATS</sequence>
<organism evidence="6 7">
    <name type="scientific">Anopheles maculatus</name>
    <dbReference type="NCBI Taxonomy" id="74869"/>
    <lineage>
        <taxon>Eukaryota</taxon>
        <taxon>Metazoa</taxon>
        <taxon>Ecdysozoa</taxon>
        <taxon>Arthropoda</taxon>
        <taxon>Hexapoda</taxon>
        <taxon>Insecta</taxon>
        <taxon>Pterygota</taxon>
        <taxon>Neoptera</taxon>
        <taxon>Endopterygota</taxon>
        <taxon>Diptera</taxon>
        <taxon>Nematocera</taxon>
        <taxon>Culicoidea</taxon>
        <taxon>Culicidae</taxon>
        <taxon>Anophelinae</taxon>
        <taxon>Anopheles</taxon>
        <taxon>Anopheles maculatus group</taxon>
    </lineage>
</organism>
<evidence type="ECO:0000313" key="6">
    <source>
        <dbReference type="EnsemblMetazoa" id="AMAM016439-PA"/>
    </source>
</evidence>
<evidence type="ECO:0000256" key="3">
    <source>
        <dbReference type="PROSITE-ProRule" id="PRU00176"/>
    </source>
</evidence>
<dbReference type="CDD" id="cd00590">
    <property type="entry name" value="RRM_SF"/>
    <property type="match status" value="3"/>
</dbReference>
<dbReference type="AlphaFoldDB" id="A0A182SZA4"/>
<dbReference type="EnsemblMetazoa" id="AMAM016439-RA">
    <property type="protein sequence ID" value="AMAM016439-PA"/>
    <property type="gene ID" value="AMAM016439"/>
</dbReference>
<evidence type="ECO:0000256" key="4">
    <source>
        <dbReference type="SAM" id="MobiDB-lite"/>
    </source>
</evidence>
<reference evidence="7" key="1">
    <citation type="submission" date="2013-09" db="EMBL/GenBank/DDBJ databases">
        <title>The Genome Sequence of Anopheles maculatus species B.</title>
        <authorList>
            <consortium name="The Broad Institute Genomics Platform"/>
            <person name="Neafsey D.E."/>
            <person name="Besansky N."/>
            <person name="Howell P."/>
            <person name="Walton C."/>
            <person name="Young S.K."/>
            <person name="Zeng Q."/>
            <person name="Gargeya S."/>
            <person name="Fitzgerald M."/>
            <person name="Haas B."/>
            <person name="Abouelleil A."/>
            <person name="Allen A.W."/>
            <person name="Alvarado L."/>
            <person name="Arachchi H.M."/>
            <person name="Berlin A.M."/>
            <person name="Chapman S.B."/>
            <person name="Gainer-Dewar J."/>
            <person name="Goldberg J."/>
            <person name="Griggs A."/>
            <person name="Gujja S."/>
            <person name="Hansen M."/>
            <person name="Howarth C."/>
            <person name="Imamovic A."/>
            <person name="Ireland A."/>
            <person name="Larimer J."/>
            <person name="McCowan C."/>
            <person name="Murphy C."/>
            <person name="Pearson M."/>
            <person name="Poon T.W."/>
            <person name="Priest M."/>
            <person name="Roberts A."/>
            <person name="Saif S."/>
            <person name="Shea T."/>
            <person name="Sisk P."/>
            <person name="Sykes S."/>
            <person name="Wortman J."/>
            <person name="Nusbaum C."/>
            <person name="Birren B."/>
        </authorList>
    </citation>
    <scope>NUCLEOTIDE SEQUENCE [LARGE SCALE GENOMIC DNA]</scope>
    <source>
        <strain evidence="7">maculatus3</strain>
    </source>
</reference>
<dbReference type="VEuPathDB" id="VectorBase:AMAM016439"/>
<feature type="compositionally biased region" description="Basic and acidic residues" evidence="4">
    <location>
        <begin position="350"/>
        <end position="360"/>
    </location>
</feature>
<keyword evidence="1" id="KW-0677">Repeat</keyword>
<proteinExistence type="predicted"/>
<reference evidence="6" key="2">
    <citation type="submission" date="2020-05" db="UniProtKB">
        <authorList>
            <consortium name="EnsemblMetazoa"/>
        </authorList>
    </citation>
    <scope>IDENTIFICATION</scope>
    <source>
        <strain evidence="6">maculatus3</strain>
    </source>
</reference>
<dbReference type="Proteomes" id="UP000075901">
    <property type="component" value="Unassembled WGS sequence"/>
</dbReference>
<keyword evidence="2 3" id="KW-0694">RNA-binding</keyword>
<evidence type="ECO:0000256" key="2">
    <source>
        <dbReference type="ARBA" id="ARBA00022884"/>
    </source>
</evidence>
<dbReference type="InterPro" id="IPR035979">
    <property type="entry name" value="RBD_domain_sf"/>
</dbReference>
<dbReference type="GO" id="GO:0003723">
    <property type="term" value="F:RNA binding"/>
    <property type="evidence" value="ECO:0007669"/>
    <property type="project" value="UniProtKB-UniRule"/>
</dbReference>